<reference evidence="8" key="1">
    <citation type="submission" date="2016-10" db="EMBL/GenBank/DDBJ databases">
        <authorList>
            <person name="Varghese N."/>
            <person name="Submissions S."/>
        </authorList>
    </citation>
    <scope>NUCLEOTIDE SEQUENCE [LARGE SCALE GENOMIC DNA]</scope>
    <source>
        <strain evidence="8">CGMCC 1.11022</strain>
    </source>
</reference>
<dbReference type="Gene3D" id="3.30.160.390">
    <property type="entry name" value="Integrase, DNA-binding domain"/>
    <property type="match status" value="1"/>
</dbReference>
<feature type="domain" description="Core-binding (CB)" evidence="6">
    <location>
        <begin position="100"/>
        <end position="181"/>
    </location>
</feature>
<dbReference type="PANTHER" id="PTHR30629">
    <property type="entry name" value="PROPHAGE INTEGRASE"/>
    <property type="match status" value="1"/>
</dbReference>
<dbReference type="InterPro" id="IPR038488">
    <property type="entry name" value="Integrase_DNA-bd_sf"/>
</dbReference>
<dbReference type="PROSITE" id="PS51900">
    <property type="entry name" value="CB"/>
    <property type="match status" value="1"/>
</dbReference>
<dbReference type="EMBL" id="FNEE01000001">
    <property type="protein sequence ID" value="SDI23959.1"/>
    <property type="molecule type" value="Genomic_DNA"/>
</dbReference>
<keyword evidence="2" id="KW-0229">DNA integration</keyword>
<dbReference type="InterPro" id="IPR011010">
    <property type="entry name" value="DNA_brk_join_enz"/>
</dbReference>
<dbReference type="SUPFAM" id="SSF56349">
    <property type="entry name" value="DNA breaking-rejoining enzymes"/>
    <property type="match status" value="1"/>
</dbReference>
<name>A0A1G8IYE2_9HYPH</name>
<dbReference type="PANTHER" id="PTHR30629:SF6">
    <property type="entry name" value="PROPHAGE INTEGRASE INTA-RELATED"/>
    <property type="match status" value="1"/>
</dbReference>
<gene>
    <name evidence="7" type="ORF">SAMN05428953_101528</name>
</gene>
<keyword evidence="4" id="KW-0233">DNA recombination</keyword>
<keyword evidence="3 5" id="KW-0238">DNA-binding</keyword>
<dbReference type="InterPro" id="IPR013762">
    <property type="entry name" value="Integrase-like_cat_sf"/>
</dbReference>
<evidence type="ECO:0000256" key="5">
    <source>
        <dbReference type="PROSITE-ProRule" id="PRU01248"/>
    </source>
</evidence>
<comment type="similarity">
    <text evidence="1">Belongs to the 'phage' integrase family.</text>
</comment>
<evidence type="ECO:0000256" key="4">
    <source>
        <dbReference type="ARBA" id="ARBA00023172"/>
    </source>
</evidence>
<evidence type="ECO:0000256" key="3">
    <source>
        <dbReference type="ARBA" id="ARBA00023125"/>
    </source>
</evidence>
<dbReference type="InterPro" id="IPR044068">
    <property type="entry name" value="CB"/>
</dbReference>
<dbReference type="InterPro" id="IPR050808">
    <property type="entry name" value="Phage_Integrase"/>
</dbReference>
<dbReference type="InterPro" id="IPR010998">
    <property type="entry name" value="Integrase_recombinase_N"/>
</dbReference>
<dbReference type="Gene3D" id="1.10.150.130">
    <property type="match status" value="1"/>
</dbReference>
<dbReference type="InterPro" id="IPR025166">
    <property type="entry name" value="Integrase_DNA_bind_dom"/>
</dbReference>
<dbReference type="Gene3D" id="1.10.443.10">
    <property type="entry name" value="Intergrase catalytic core"/>
    <property type="match status" value="1"/>
</dbReference>
<organism evidence="7 8">
    <name type="scientific">Mesorhizobium muleiense</name>
    <dbReference type="NCBI Taxonomy" id="1004279"/>
    <lineage>
        <taxon>Bacteria</taxon>
        <taxon>Pseudomonadati</taxon>
        <taxon>Pseudomonadota</taxon>
        <taxon>Alphaproteobacteria</taxon>
        <taxon>Hyphomicrobiales</taxon>
        <taxon>Phyllobacteriaceae</taxon>
        <taxon>Mesorhizobium</taxon>
    </lineage>
</organism>
<proteinExistence type="inferred from homology"/>
<evidence type="ECO:0000256" key="1">
    <source>
        <dbReference type="ARBA" id="ARBA00008857"/>
    </source>
</evidence>
<dbReference type="InterPro" id="IPR053876">
    <property type="entry name" value="Phage_int_M"/>
</dbReference>
<evidence type="ECO:0000259" key="6">
    <source>
        <dbReference type="PROSITE" id="PS51900"/>
    </source>
</evidence>
<dbReference type="RefSeq" id="WP_091590427.1">
    <property type="nucleotide sequence ID" value="NZ_FNEE01000001.1"/>
</dbReference>
<evidence type="ECO:0000256" key="2">
    <source>
        <dbReference type="ARBA" id="ARBA00022908"/>
    </source>
</evidence>
<dbReference type="Proteomes" id="UP000198894">
    <property type="component" value="Unassembled WGS sequence"/>
</dbReference>
<dbReference type="GO" id="GO:0006310">
    <property type="term" value="P:DNA recombination"/>
    <property type="evidence" value="ECO:0007669"/>
    <property type="project" value="UniProtKB-KW"/>
</dbReference>
<dbReference type="CDD" id="cd00801">
    <property type="entry name" value="INT_P4_C"/>
    <property type="match status" value="1"/>
</dbReference>
<protein>
    <submittedName>
        <fullName evidence="7">Integrase</fullName>
    </submittedName>
</protein>
<dbReference type="GO" id="GO:0003677">
    <property type="term" value="F:DNA binding"/>
    <property type="evidence" value="ECO:0007669"/>
    <property type="project" value="UniProtKB-UniRule"/>
</dbReference>
<evidence type="ECO:0000313" key="7">
    <source>
        <dbReference type="EMBL" id="SDI23959.1"/>
    </source>
</evidence>
<accession>A0A1G8IYE2</accession>
<dbReference type="Pfam" id="PF13356">
    <property type="entry name" value="Arm-DNA-bind_3"/>
    <property type="match status" value="1"/>
</dbReference>
<evidence type="ECO:0000313" key="8">
    <source>
        <dbReference type="Proteomes" id="UP000198894"/>
    </source>
</evidence>
<sequence length="425" mass="47204">MQINRLTVAGVNAQNKPGLYADGLGLYLQVAKGGSKSWIFRYMLAGKPRKMGLGSVHTVPLKLARERAAEQRLKLLDADDPIDLRKAERLEKLAASSTVLTFKEASELYIKAHAAGWKNAKHGDQWKSTLETYAWPVVGALHVAKVEDAHISQILDPIWATKNETASRLRGRIESILDWARVKGFRPKHSDNPARWKGHLDKLLPKPSKVKKVRPQPALPYTALPGFMEKLRGMSSISARALEFTILTAARTQAVTGGTLEEIDFEAKLWTVPGSRQGTKLNDDNREHRVPLCDRAIEILRTTPREKDNPHLFTGGNHGKGLSTAAMAELLKGFDLPSDTPGRQPVVHGFRSTFRDWAAEQTAYPNEMLEMALAHTVSDKTEAAYRRGDLMEKRRRLMQDWAEYCAAPAKSAASNITPIRAGANV</sequence>
<dbReference type="GO" id="GO:0015074">
    <property type="term" value="P:DNA integration"/>
    <property type="evidence" value="ECO:0007669"/>
    <property type="project" value="UniProtKB-KW"/>
</dbReference>
<dbReference type="AlphaFoldDB" id="A0A1G8IYE2"/>
<keyword evidence="8" id="KW-1185">Reference proteome</keyword>
<dbReference type="Pfam" id="PF22022">
    <property type="entry name" value="Phage_int_M"/>
    <property type="match status" value="1"/>
</dbReference>